<keyword evidence="3" id="KW-0328">Glycosyltransferase</keyword>
<comment type="similarity">
    <text evidence="1">Belongs to the glycosyltransferase 2 family.</text>
</comment>
<proteinExistence type="inferred from homology"/>
<sequence>MIPKVSIIIPFYNCPYVDQAIESALRQMYPNVEIIVVSDGSVLHNDKITPYRRLIRYIEKENGGTASALNAGIRSAAGEYISWLSADDAFYPGKLSRQIHYMLSRDASISFTDYNIIDTHNNIARYAATQRFENAIELYRSLTYGCLINGCTVVMKQEVLRRVGLFDESLPYTHDYDLWQRVVLSGIDFHYLDEILLLYRVHEEMGTKKYAALIAQEGERTRLKYHARLTDYVRRLEGARTP</sequence>
<protein>
    <submittedName>
        <fullName evidence="3">Glycosyltransferase</fullName>
        <ecNumber evidence="3">2.4.-.-</ecNumber>
    </submittedName>
</protein>
<dbReference type="InterPro" id="IPR001173">
    <property type="entry name" value="Glyco_trans_2-like"/>
</dbReference>
<comment type="caution">
    <text evidence="3">The sequence shown here is derived from an EMBL/GenBank/DDBJ whole genome shotgun (WGS) entry which is preliminary data.</text>
</comment>
<evidence type="ECO:0000313" key="4">
    <source>
        <dbReference type="Proteomes" id="UP001596105"/>
    </source>
</evidence>
<dbReference type="RefSeq" id="WP_209750264.1">
    <property type="nucleotide sequence ID" value="NZ_JBHSMH010000021.1"/>
</dbReference>
<dbReference type="InterPro" id="IPR029044">
    <property type="entry name" value="Nucleotide-diphossugar_trans"/>
</dbReference>
<dbReference type="EMBL" id="JBHSMH010000021">
    <property type="protein sequence ID" value="MFC5468842.1"/>
    <property type="molecule type" value="Genomic_DNA"/>
</dbReference>
<keyword evidence="3" id="KW-0808">Transferase</keyword>
<keyword evidence="4" id="KW-1185">Reference proteome</keyword>
<dbReference type="Pfam" id="PF00535">
    <property type="entry name" value="Glycos_transf_2"/>
    <property type="match status" value="1"/>
</dbReference>
<gene>
    <name evidence="3" type="ORF">ACFPPD_08910</name>
</gene>
<dbReference type="SUPFAM" id="SSF53448">
    <property type="entry name" value="Nucleotide-diphospho-sugar transferases"/>
    <property type="match status" value="1"/>
</dbReference>
<reference evidence="4" key="1">
    <citation type="journal article" date="2019" name="Int. J. Syst. Evol. Microbiol.">
        <title>The Global Catalogue of Microorganisms (GCM) 10K type strain sequencing project: providing services to taxonomists for standard genome sequencing and annotation.</title>
        <authorList>
            <consortium name="The Broad Institute Genomics Platform"/>
            <consortium name="The Broad Institute Genome Sequencing Center for Infectious Disease"/>
            <person name="Wu L."/>
            <person name="Ma J."/>
        </authorList>
    </citation>
    <scope>NUCLEOTIDE SEQUENCE [LARGE SCALE GENOMIC DNA]</scope>
    <source>
        <strain evidence="4">CCUG 57113</strain>
    </source>
</reference>
<evidence type="ECO:0000313" key="3">
    <source>
        <dbReference type="EMBL" id="MFC5468842.1"/>
    </source>
</evidence>
<evidence type="ECO:0000256" key="1">
    <source>
        <dbReference type="ARBA" id="ARBA00006739"/>
    </source>
</evidence>
<dbReference type="GO" id="GO:0016757">
    <property type="term" value="F:glycosyltransferase activity"/>
    <property type="evidence" value="ECO:0007669"/>
    <property type="project" value="UniProtKB-KW"/>
</dbReference>
<organism evidence="3 4">
    <name type="scientific">Cohnella suwonensis</name>
    <dbReference type="NCBI Taxonomy" id="696072"/>
    <lineage>
        <taxon>Bacteria</taxon>
        <taxon>Bacillati</taxon>
        <taxon>Bacillota</taxon>
        <taxon>Bacilli</taxon>
        <taxon>Bacillales</taxon>
        <taxon>Paenibacillaceae</taxon>
        <taxon>Cohnella</taxon>
    </lineage>
</organism>
<dbReference type="PANTHER" id="PTHR22916">
    <property type="entry name" value="GLYCOSYLTRANSFERASE"/>
    <property type="match status" value="1"/>
</dbReference>
<dbReference type="Proteomes" id="UP001596105">
    <property type="component" value="Unassembled WGS sequence"/>
</dbReference>
<dbReference type="EC" id="2.4.-.-" evidence="3"/>
<dbReference type="Gene3D" id="3.90.550.10">
    <property type="entry name" value="Spore Coat Polysaccharide Biosynthesis Protein SpsA, Chain A"/>
    <property type="match status" value="1"/>
</dbReference>
<name>A0ABW0LUY1_9BACL</name>
<evidence type="ECO:0000259" key="2">
    <source>
        <dbReference type="Pfam" id="PF00535"/>
    </source>
</evidence>
<dbReference type="PANTHER" id="PTHR22916:SF3">
    <property type="entry name" value="UDP-GLCNAC:BETAGAL BETA-1,3-N-ACETYLGLUCOSAMINYLTRANSFERASE-LIKE PROTEIN 1"/>
    <property type="match status" value="1"/>
</dbReference>
<accession>A0ABW0LUY1</accession>
<feature type="domain" description="Glycosyltransferase 2-like" evidence="2">
    <location>
        <begin position="6"/>
        <end position="149"/>
    </location>
</feature>